<feature type="compositionally biased region" description="Low complexity" evidence="1">
    <location>
        <begin position="14"/>
        <end position="34"/>
    </location>
</feature>
<dbReference type="eggNOG" id="ENOG502S38Y">
    <property type="taxonomic scope" value="Eukaryota"/>
</dbReference>
<evidence type="ECO:0000313" key="2">
    <source>
        <dbReference type="EMBL" id="KDN64740.1"/>
    </source>
</evidence>
<feature type="compositionally biased region" description="Basic residues" evidence="1">
    <location>
        <begin position="281"/>
        <end position="290"/>
    </location>
</feature>
<feature type="region of interest" description="Disordered" evidence="1">
    <location>
        <begin position="90"/>
        <end position="165"/>
    </location>
</feature>
<feature type="region of interest" description="Disordered" evidence="1">
    <location>
        <begin position="448"/>
        <end position="502"/>
    </location>
</feature>
<feature type="region of interest" description="Disordered" evidence="1">
    <location>
        <begin position="258"/>
        <end position="313"/>
    </location>
</feature>
<dbReference type="HOGENOM" id="CLU_023951_1_0_1"/>
<reference evidence="3" key="1">
    <citation type="journal article" date="2014" name="Genome Announc.">
        <title>Draft genome sequence of Colletotrichum sublineola, a destructive pathogen of cultivated sorghum.</title>
        <authorList>
            <person name="Baroncelli R."/>
            <person name="Sanz-Martin J.M."/>
            <person name="Rech G.E."/>
            <person name="Sukno S.A."/>
            <person name="Thon M.R."/>
        </authorList>
    </citation>
    <scope>NUCLEOTIDE SEQUENCE [LARGE SCALE GENOMIC DNA]</scope>
    <source>
        <strain evidence="3">TX430BB</strain>
    </source>
</reference>
<feature type="compositionally biased region" description="Basic and acidic residues" evidence="1">
    <location>
        <begin position="303"/>
        <end position="313"/>
    </location>
</feature>
<organism evidence="2 3">
    <name type="scientific">Colletotrichum sublineola</name>
    <name type="common">Sorghum anthracnose fungus</name>
    <dbReference type="NCBI Taxonomy" id="1173701"/>
    <lineage>
        <taxon>Eukaryota</taxon>
        <taxon>Fungi</taxon>
        <taxon>Dikarya</taxon>
        <taxon>Ascomycota</taxon>
        <taxon>Pezizomycotina</taxon>
        <taxon>Sordariomycetes</taxon>
        <taxon>Hypocreomycetidae</taxon>
        <taxon>Glomerellales</taxon>
        <taxon>Glomerellaceae</taxon>
        <taxon>Colletotrichum</taxon>
        <taxon>Colletotrichum graminicola species complex</taxon>
    </lineage>
</organism>
<dbReference type="Proteomes" id="UP000027238">
    <property type="component" value="Unassembled WGS sequence"/>
</dbReference>
<feature type="region of interest" description="Disordered" evidence="1">
    <location>
        <begin position="1"/>
        <end position="64"/>
    </location>
</feature>
<keyword evidence="3" id="KW-1185">Reference proteome</keyword>
<dbReference type="OrthoDB" id="4181307at2759"/>
<dbReference type="OMA" id="IQMQTYR"/>
<proteinExistence type="predicted"/>
<sequence length="667" mass="72865">MMSPRSFLYYNRQPSALTTPSSPLPSSSPTTPKPTSKHSYDINSSSTSVKTTTIAPTNSSRTAVPSALLDRKKDAQNVSFTVTPVLTTPTTTSATMAKRKDARRETSKLAPSSPPRTTTSVTTRPTTPTTPVQIPSKTKPNLFHASHRHAQRKPSRPRDVHSPDAVPPAMLALLAVTDIPRPRRSLRQRLARDQTMTLEAVIERQQVCEKELSLTFGSKSPMDLLLSPPDDLTDDDMSVSDGGLGSVLSTRTVSVESVPSLGDSFSTDTLSSVGSPYGSSPRRKRSRQPRRSLEPVSSPPGEPEDHPLSRDRVDMDGLDFRVFDESQDDEDTKSDFSFSDYTFPLRPLKSVFKSNLTASLRALRSAARSISAINFSSIPPDDFLTRSILTIDPKVPYTDERRPPVLEEEPSAALRRYLNPTTNARIEPHSTTATPTGTRSFTASIQMQTYKVQRSRSAPPTSTRSPSPTTSAGMTQSTPYQPPAQTPNQTAFTYPPGGMRQREMRENSDFIRIAVMEMAMRKQGKLDDQRPGRARWALPPRKSSVRAYEVGPDGVPARWIPYGEDSTTRARHSATGLESPVADSKLVFVVVVPWFSPRHATDSATLRLLSAEKSEEGRVWGGPVCTVVAGGGIVIQQGTHTPPKTPTYGKAFGPALSPFLSDRGPDA</sequence>
<feature type="region of interest" description="Disordered" evidence="1">
    <location>
        <begin position="219"/>
        <end position="240"/>
    </location>
</feature>
<accession>A0A066XFH0</accession>
<comment type="caution">
    <text evidence="2">The sequence shown here is derived from an EMBL/GenBank/DDBJ whole genome shotgun (WGS) entry which is preliminary data.</text>
</comment>
<gene>
    <name evidence="2" type="ORF">CSUB01_10661</name>
</gene>
<dbReference type="PANTHER" id="PTHR42051:SF1">
    <property type="entry name" value="MEIOTICALLY UP-REGULATED PROTEIN PB1A10.08"/>
    <property type="match status" value="1"/>
</dbReference>
<name>A0A066XFH0_COLSU</name>
<feature type="compositionally biased region" description="Low complexity" evidence="1">
    <location>
        <begin position="220"/>
        <end position="230"/>
    </location>
</feature>
<evidence type="ECO:0000256" key="1">
    <source>
        <dbReference type="SAM" id="MobiDB-lite"/>
    </source>
</evidence>
<feature type="compositionally biased region" description="Basic and acidic residues" evidence="1">
    <location>
        <begin position="98"/>
        <end position="107"/>
    </location>
</feature>
<dbReference type="AlphaFoldDB" id="A0A066XFH0"/>
<protein>
    <submittedName>
        <fullName evidence="2">Uncharacterized protein</fullName>
    </submittedName>
</protein>
<feature type="compositionally biased region" description="Polar residues" evidence="1">
    <location>
        <begin position="258"/>
        <end position="278"/>
    </location>
</feature>
<feature type="compositionally biased region" description="Low complexity" evidence="1">
    <location>
        <begin position="455"/>
        <end position="472"/>
    </location>
</feature>
<dbReference type="PANTHER" id="PTHR42051">
    <property type="entry name" value="MEIOTICALLY UP-REGULATED PROTEIN PB1A10.08"/>
    <property type="match status" value="1"/>
</dbReference>
<evidence type="ECO:0000313" key="3">
    <source>
        <dbReference type="Proteomes" id="UP000027238"/>
    </source>
</evidence>
<feature type="compositionally biased region" description="Basic residues" evidence="1">
    <location>
        <begin position="145"/>
        <end position="155"/>
    </location>
</feature>
<feature type="compositionally biased region" description="Polar residues" evidence="1">
    <location>
        <begin position="41"/>
        <end position="63"/>
    </location>
</feature>
<dbReference type="STRING" id="1173701.A0A066XFH0"/>
<feature type="compositionally biased region" description="Low complexity" evidence="1">
    <location>
        <begin position="115"/>
        <end position="132"/>
    </location>
</feature>
<dbReference type="InterPro" id="IPR034443">
    <property type="entry name" value="PB1A10.08"/>
</dbReference>
<dbReference type="EMBL" id="JMSE01001100">
    <property type="protein sequence ID" value="KDN64740.1"/>
    <property type="molecule type" value="Genomic_DNA"/>
</dbReference>
<feature type="region of interest" description="Disordered" evidence="1">
    <location>
        <begin position="421"/>
        <end position="440"/>
    </location>
</feature>